<dbReference type="Gene3D" id="2.120.10.30">
    <property type="entry name" value="TolB, C-terminal domain"/>
    <property type="match status" value="1"/>
</dbReference>
<name>A0ABT9A187_9SPHN</name>
<evidence type="ECO:0000256" key="1">
    <source>
        <dbReference type="ARBA" id="ARBA00022801"/>
    </source>
</evidence>
<dbReference type="SUPFAM" id="SSF53474">
    <property type="entry name" value="alpha/beta-Hydrolases"/>
    <property type="match status" value="1"/>
</dbReference>
<dbReference type="PANTHER" id="PTHR42776">
    <property type="entry name" value="SERINE PEPTIDASE S9 FAMILY MEMBER"/>
    <property type="match status" value="1"/>
</dbReference>
<evidence type="ECO:0000256" key="3">
    <source>
        <dbReference type="SAM" id="SignalP"/>
    </source>
</evidence>
<comment type="caution">
    <text evidence="5">The sequence shown here is derived from an EMBL/GenBank/DDBJ whole genome shotgun (WGS) entry which is preliminary data.</text>
</comment>
<evidence type="ECO:0000256" key="2">
    <source>
        <dbReference type="ARBA" id="ARBA00022825"/>
    </source>
</evidence>
<dbReference type="EMBL" id="JAUQSZ010000010">
    <property type="protein sequence ID" value="MDO7843594.1"/>
    <property type="molecule type" value="Genomic_DNA"/>
</dbReference>
<keyword evidence="6" id="KW-1185">Reference proteome</keyword>
<dbReference type="SUPFAM" id="SSF82171">
    <property type="entry name" value="DPP6 N-terminal domain-like"/>
    <property type="match status" value="1"/>
</dbReference>
<organism evidence="5 6">
    <name type="scientific">Sphingomonas immobilis</name>
    <dbReference type="NCBI Taxonomy" id="3063997"/>
    <lineage>
        <taxon>Bacteria</taxon>
        <taxon>Pseudomonadati</taxon>
        <taxon>Pseudomonadota</taxon>
        <taxon>Alphaproteobacteria</taxon>
        <taxon>Sphingomonadales</taxon>
        <taxon>Sphingomonadaceae</taxon>
        <taxon>Sphingomonas</taxon>
    </lineage>
</organism>
<gene>
    <name evidence="5" type="ORF">Q5H94_14770</name>
</gene>
<dbReference type="Pfam" id="PF00326">
    <property type="entry name" value="Peptidase_S9"/>
    <property type="match status" value="1"/>
</dbReference>
<evidence type="ECO:0000313" key="5">
    <source>
        <dbReference type="EMBL" id="MDO7843594.1"/>
    </source>
</evidence>
<dbReference type="PANTHER" id="PTHR42776:SF27">
    <property type="entry name" value="DIPEPTIDYL PEPTIDASE FAMILY MEMBER 6"/>
    <property type="match status" value="1"/>
</dbReference>
<dbReference type="Proteomes" id="UP001176468">
    <property type="component" value="Unassembled WGS sequence"/>
</dbReference>
<protein>
    <submittedName>
        <fullName evidence="5">Atxe2 family lasso peptide isopeptidase</fullName>
    </submittedName>
</protein>
<dbReference type="InterPro" id="IPR029058">
    <property type="entry name" value="AB_hydrolase_fold"/>
</dbReference>
<feature type="signal peptide" evidence="3">
    <location>
        <begin position="1"/>
        <end position="21"/>
    </location>
</feature>
<proteinExistence type="predicted"/>
<accession>A0ABT9A187</accession>
<evidence type="ECO:0000313" key="6">
    <source>
        <dbReference type="Proteomes" id="UP001176468"/>
    </source>
</evidence>
<reference evidence="5" key="1">
    <citation type="submission" date="2023-07" db="EMBL/GenBank/DDBJ databases">
        <authorList>
            <person name="Kim M.K."/>
        </authorList>
    </citation>
    <scope>NUCLEOTIDE SEQUENCE</scope>
    <source>
        <strain evidence="5">CA1-15</strain>
    </source>
</reference>
<sequence>MVRAAILFAALVTANAVPAWADCSRLLPSADEAAIARRHIAPRDLVEMRDVGLPDGSTNIGASPLALSPDGKWIAFVLNRADLESDGYCRALIVVSADGEGAPRVLDRGGDLILGKGVYRGLLIASGFPQLITPRWSPDGRSIGYLRRDGDVTQVWRVGADGGGAVAVTKSPTDVESWRWSGDGGAILYETRPAVVAIRAKMRTEADSGYLYDDRIRPNAGPFPHLREAEVPLETFRHDLASGTTVAVSARDRAPDDDRSGYGFDGRKAGLEPVSLNPNSGLRLWVDDATGKRQSCLQAACSDGLVTYWWADEDMLIFQRREGWARGKMAFYRWRPGHGDPERILAGDDWLTGCLYRAEHLFCLAQTATTPAHVVSVALATRRSTTLFDPNPVFARLDLGTVERLTWSNDIGLPARGDLVLPPGYVHGTKLPLVIVQYQTNGFLRGGTGDDHPIFPLAAAGFAVLSINNPAFFGTNDPHITTIDQAIGAMGANWSERRSLLSSLLTGLDQSVARGIADPKRIGITGLSDGASSAAFALVNTRRFAAASLSTCCEEPKTVMTYGGIGWADWNHQVRRYPRASADDVSFWKPMSLSLSAAAIDTPILMQLADREYLLGLEAFTALRENGKTVELSVQPDEYHIRVHPRHRLADYIRDIDWFGFWLKGATDADPAKAEQYRRWTALRSLSSAPGHAP</sequence>
<dbReference type="RefSeq" id="WP_304562048.1">
    <property type="nucleotide sequence ID" value="NZ_JAUQSZ010000010.1"/>
</dbReference>
<keyword evidence="1" id="KW-0378">Hydrolase</keyword>
<feature type="domain" description="Peptidase S9 prolyl oligopeptidase catalytic" evidence="4">
    <location>
        <begin position="504"/>
        <end position="664"/>
    </location>
</feature>
<keyword evidence="3" id="KW-0732">Signal</keyword>
<keyword evidence="2" id="KW-0720">Serine protease</keyword>
<dbReference type="InterPro" id="IPR001375">
    <property type="entry name" value="Peptidase_S9_cat"/>
</dbReference>
<keyword evidence="2" id="KW-0645">Protease</keyword>
<dbReference type="InterPro" id="IPR011042">
    <property type="entry name" value="6-blade_b-propeller_TolB-like"/>
</dbReference>
<feature type="chain" id="PRO_5047178279" evidence="3">
    <location>
        <begin position="22"/>
        <end position="694"/>
    </location>
</feature>
<dbReference type="NCBIfam" id="NF033523">
    <property type="entry name" value="lasso_peptidase"/>
    <property type="match status" value="1"/>
</dbReference>
<dbReference type="InterPro" id="IPR053536">
    <property type="entry name" value="Lasso_peptide_isopeptidase"/>
</dbReference>
<dbReference type="Gene3D" id="3.40.50.1820">
    <property type="entry name" value="alpha/beta hydrolase"/>
    <property type="match status" value="1"/>
</dbReference>
<dbReference type="InterPro" id="IPR011659">
    <property type="entry name" value="WD40"/>
</dbReference>
<dbReference type="Pfam" id="PF07676">
    <property type="entry name" value="PD40"/>
    <property type="match status" value="2"/>
</dbReference>
<evidence type="ECO:0000259" key="4">
    <source>
        <dbReference type="Pfam" id="PF00326"/>
    </source>
</evidence>